<dbReference type="PANTHER" id="PTHR38602:SF1">
    <property type="entry name" value="INNER MEMBRANE PROTEIN"/>
    <property type="match status" value="1"/>
</dbReference>
<comment type="caution">
    <text evidence="2">The sequence shown here is derived from an EMBL/GenBank/DDBJ whole genome shotgun (WGS) entry which is preliminary data.</text>
</comment>
<keyword evidence="3" id="KW-1185">Reference proteome</keyword>
<dbReference type="EMBL" id="BMLX01000001">
    <property type="protein sequence ID" value="GGP19502.1"/>
    <property type="molecule type" value="Genomic_DNA"/>
</dbReference>
<evidence type="ECO:0000256" key="1">
    <source>
        <dbReference type="SAM" id="Phobius"/>
    </source>
</evidence>
<name>A0ABQ2P6V2_9NEIS</name>
<evidence type="ECO:0000313" key="3">
    <source>
        <dbReference type="Proteomes" id="UP000637267"/>
    </source>
</evidence>
<reference evidence="3" key="1">
    <citation type="journal article" date="2019" name="Int. J. Syst. Evol. Microbiol.">
        <title>The Global Catalogue of Microorganisms (GCM) 10K type strain sequencing project: providing services to taxonomists for standard genome sequencing and annotation.</title>
        <authorList>
            <consortium name="The Broad Institute Genomics Platform"/>
            <consortium name="The Broad Institute Genome Sequencing Center for Infectious Disease"/>
            <person name="Wu L."/>
            <person name="Ma J."/>
        </authorList>
    </citation>
    <scope>NUCLEOTIDE SEQUENCE [LARGE SCALE GENOMIC DNA]</scope>
    <source>
        <strain evidence="3">CGMCC 1.8859</strain>
    </source>
</reference>
<dbReference type="Proteomes" id="UP000637267">
    <property type="component" value="Unassembled WGS sequence"/>
</dbReference>
<feature type="transmembrane region" description="Helical" evidence="1">
    <location>
        <begin position="6"/>
        <end position="28"/>
    </location>
</feature>
<organism evidence="2 3">
    <name type="scientific">Silvimonas iriomotensis</name>
    <dbReference type="NCBI Taxonomy" id="449662"/>
    <lineage>
        <taxon>Bacteria</taxon>
        <taxon>Pseudomonadati</taxon>
        <taxon>Pseudomonadota</taxon>
        <taxon>Betaproteobacteria</taxon>
        <taxon>Neisseriales</taxon>
        <taxon>Chitinibacteraceae</taxon>
        <taxon>Silvimonas</taxon>
    </lineage>
</organism>
<dbReference type="PANTHER" id="PTHR38602">
    <property type="entry name" value="INNER MEMBRANE PROTEIN-RELATED"/>
    <property type="match status" value="1"/>
</dbReference>
<dbReference type="RefSeq" id="WP_268238306.1">
    <property type="nucleotide sequence ID" value="NZ_BMLX01000001.1"/>
</dbReference>
<dbReference type="InterPro" id="IPR019201">
    <property type="entry name" value="DUF2065"/>
</dbReference>
<keyword evidence="1" id="KW-0812">Transmembrane</keyword>
<accession>A0ABQ2P6V2</accession>
<gene>
    <name evidence="2" type="ORF">GCM10010970_10930</name>
</gene>
<evidence type="ECO:0000313" key="2">
    <source>
        <dbReference type="EMBL" id="GGP19502.1"/>
    </source>
</evidence>
<protein>
    <recommendedName>
        <fullName evidence="4">DUF2065 domain-containing protein</fullName>
    </recommendedName>
</protein>
<evidence type="ECO:0008006" key="4">
    <source>
        <dbReference type="Google" id="ProtNLM"/>
    </source>
</evidence>
<feature type="transmembrane region" description="Helical" evidence="1">
    <location>
        <begin position="40"/>
        <end position="60"/>
    </location>
</feature>
<sequence>MGSTLWQALVMVLVLEGLMPFAFPGAWRKTMARIAQMHDLQIRLFGLALLLGAALVAVLAR</sequence>
<keyword evidence="1" id="KW-0472">Membrane</keyword>
<proteinExistence type="predicted"/>
<dbReference type="Pfam" id="PF09838">
    <property type="entry name" value="DUF2065"/>
    <property type="match status" value="1"/>
</dbReference>
<keyword evidence="1" id="KW-1133">Transmembrane helix</keyword>